<name>A0A4Y4CSJ0_ZOORA</name>
<dbReference type="PANTHER" id="PTHR43289:SF34">
    <property type="entry name" value="SERINE_THREONINE-PROTEIN KINASE YBDM-RELATED"/>
    <property type="match status" value="1"/>
</dbReference>
<keyword evidence="10" id="KW-1185">Reference proteome</keyword>
<dbReference type="SUPFAM" id="SSF81606">
    <property type="entry name" value="PP2C-like"/>
    <property type="match status" value="1"/>
</dbReference>
<keyword evidence="1" id="KW-0808">Transferase</keyword>
<evidence type="ECO:0000259" key="8">
    <source>
        <dbReference type="PROSITE" id="PS51746"/>
    </source>
</evidence>
<feature type="region of interest" description="Disordered" evidence="5">
    <location>
        <begin position="1"/>
        <end position="26"/>
    </location>
</feature>
<dbReference type="Gene3D" id="1.10.510.10">
    <property type="entry name" value="Transferase(Phosphotransferase) domain 1"/>
    <property type="match status" value="1"/>
</dbReference>
<accession>A0A4Y4CSJ0</accession>
<evidence type="ECO:0000259" key="7">
    <source>
        <dbReference type="PROSITE" id="PS50011"/>
    </source>
</evidence>
<dbReference type="Gene3D" id="3.60.40.10">
    <property type="entry name" value="PPM-type phosphatase domain"/>
    <property type="match status" value="1"/>
</dbReference>
<keyword evidence="2" id="KW-0547">Nucleotide-binding</keyword>
<keyword evidence="3 9" id="KW-0418">Kinase</keyword>
<reference evidence="9 10" key="1">
    <citation type="submission" date="2019-06" db="EMBL/GenBank/DDBJ databases">
        <title>Whole genome shotgun sequence of Zoogloea ramigera NBRC 15342.</title>
        <authorList>
            <person name="Hosoyama A."/>
            <person name="Uohara A."/>
            <person name="Ohji S."/>
            <person name="Ichikawa N."/>
        </authorList>
    </citation>
    <scope>NUCLEOTIDE SEQUENCE [LARGE SCALE GENOMIC DNA]</scope>
    <source>
        <strain evidence="9 10">NBRC 15342</strain>
    </source>
</reference>
<dbReference type="GO" id="GO:0005524">
    <property type="term" value="F:ATP binding"/>
    <property type="evidence" value="ECO:0007669"/>
    <property type="project" value="UniProtKB-KW"/>
</dbReference>
<dbReference type="Pfam" id="PF00069">
    <property type="entry name" value="Pkinase"/>
    <property type="match status" value="1"/>
</dbReference>
<gene>
    <name evidence="9" type="ORF">ZRA01_19510</name>
</gene>
<evidence type="ECO:0000256" key="6">
    <source>
        <dbReference type="SAM" id="Phobius"/>
    </source>
</evidence>
<dbReference type="RefSeq" id="WP_141351662.1">
    <property type="nucleotide sequence ID" value="NZ_BJNV01000029.1"/>
</dbReference>
<dbReference type="Pfam" id="PF13672">
    <property type="entry name" value="PP2C_2"/>
    <property type="match status" value="1"/>
</dbReference>
<evidence type="ECO:0000256" key="3">
    <source>
        <dbReference type="ARBA" id="ARBA00022777"/>
    </source>
</evidence>
<organism evidence="9 10">
    <name type="scientific">Zoogloea ramigera</name>
    <dbReference type="NCBI Taxonomy" id="350"/>
    <lineage>
        <taxon>Bacteria</taxon>
        <taxon>Pseudomonadati</taxon>
        <taxon>Pseudomonadota</taxon>
        <taxon>Betaproteobacteria</taxon>
        <taxon>Rhodocyclales</taxon>
        <taxon>Zoogloeaceae</taxon>
        <taxon>Zoogloea</taxon>
    </lineage>
</organism>
<dbReference type="SMART" id="SM00331">
    <property type="entry name" value="PP2C_SIG"/>
    <property type="match status" value="1"/>
</dbReference>
<keyword evidence="6" id="KW-1133">Transmembrane helix</keyword>
<evidence type="ECO:0000313" key="10">
    <source>
        <dbReference type="Proteomes" id="UP000318422"/>
    </source>
</evidence>
<dbReference type="InterPro" id="IPR001932">
    <property type="entry name" value="PPM-type_phosphatase-like_dom"/>
</dbReference>
<evidence type="ECO:0000313" key="9">
    <source>
        <dbReference type="EMBL" id="GEC95878.1"/>
    </source>
</evidence>
<feature type="domain" description="PPM-type phosphatase" evidence="8">
    <location>
        <begin position="5"/>
        <end position="231"/>
    </location>
</feature>
<keyword evidence="9" id="KW-0723">Serine/threonine-protein kinase</keyword>
<proteinExistence type="predicted"/>
<dbReference type="PANTHER" id="PTHR43289">
    <property type="entry name" value="MITOGEN-ACTIVATED PROTEIN KINASE KINASE KINASE 20-RELATED"/>
    <property type="match status" value="1"/>
</dbReference>
<keyword evidence="6" id="KW-0812">Transmembrane</keyword>
<dbReference type="GO" id="GO:0004674">
    <property type="term" value="F:protein serine/threonine kinase activity"/>
    <property type="evidence" value="ECO:0007669"/>
    <property type="project" value="UniProtKB-KW"/>
</dbReference>
<evidence type="ECO:0000256" key="4">
    <source>
        <dbReference type="ARBA" id="ARBA00022840"/>
    </source>
</evidence>
<dbReference type="AlphaFoldDB" id="A0A4Y4CSJ0"/>
<comment type="caution">
    <text evidence="9">The sequence shown here is derived from an EMBL/GenBank/DDBJ whole genome shotgun (WGS) entry which is preliminary data.</text>
</comment>
<dbReference type="PROSITE" id="PS51746">
    <property type="entry name" value="PPM_2"/>
    <property type="match status" value="1"/>
</dbReference>
<evidence type="ECO:0000256" key="2">
    <source>
        <dbReference type="ARBA" id="ARBA00022741"/>
    </source>
</evidence>
<keyword evidence="6" id="KW-0472">Membrane</keyword>
<keyword evidence="4" id="KW-0067">ATP-binding</keyword>
<feature type="domain" description="Protein kinase" evidence="7">
    <location>
        <begin position="264"/>
        <end position="526"/>
    </location>
</feature>
<sequence>MPQISLGHSSLTGPRPRNEDFCGAATPEGPELDAKGILAAVADGVGGHANGREAAEYTVRGLLSDYYATPDTWAVNKSLDTVIKALNRWLVAHAARTRETAGMATTLSAIVLRGRRYYLAHVGDSRIYRLRGGRLEQLSTDHVWEHPELKNVLSRAVGLDAHLSVDYADGELEAGNVFALMSDGIWGQLGDRKIADILQSEADPQAAATRLAVTAEGGGSQDNCTALVLRVDALPAERLRDNVARLRQLPLPPRLKPGQQLDGLTVDALLHESVVTLLYRVHDARGQACVLKTLRPEHDDPQAAAALAHEEWLARRVSDAWFPQVIPHPPRSHLYYLMSWHDGATLKARLDNGHRFGSGEVAELGARILKGLAALHRLSIVHRDIKPDNLHVDAEGRLRILDLGVAAADSQHDGQAFEEINNPGTPSYMAPELHAARPVPASEQTDLYAVGVTLYQLLTRKYPYGEIEPFQTPKFGDPVPPTRYRPDLPAWLESVLLKAVARDPKARFETAEEFLLALERGAHRPLVVPRKSPLLERDPQLGLKILTAVSLVANLLMLWLLLIR</sequence>
<protein>
    <submittedName>
        <fullName evidence="9">Serine/threonine protein kinase</fullName>
    </submittedName>
</protein>
<dbReference type="PROSITE" id="PS50011">
    <property type="entry name" value="PROTEIN_KINASE_DOM"/>
    <property type="match status" value="1"/>
</dbReference>
<feature type="transmembrane region" description="Helical" evidence="6">
    <location>
        <begin position="541"/>
        <end position="563"/>
    </location>
</feature>
<dbReference type="SMART" id="SM00220">
    <property type="entry name" value="S_TKc"/>
    <property type="match status" value="1"/>
</dbReference>
<evidence type="ECO:0000256" key="1">
    <source>
        <dbReference type="ARBA" id="ARBA00022679"/>
    </source>
</evidence>
<dbReference type="SMART" id="SM00332">
    <property type="entry name" value="PP2Cc"/>
    <property type="match status" value="1"/>
</dbReference>
<evidence type="ECO:0000256" key="5">
    <source>
        <dbReference type="SAM" id="MobiDB-lite"/>
    </source>
</evidence>
<dbReference type="OrthoDB" id="9801841at2"/>
<dbReference type="InterPro" id="IPR036457">
    <property type="entry name" value="PPM-type-like_dom_sf"/>
</dbReference>
<dbReference type="InterPro" id="IPR011009">
    <property type="entry name" value="Kinase-like_dom_sf"/>
</dbReference>
<feature type="compositionally biased region" description="Polar residues" evidence="5">
    <location>
        <begin position="1"/>
        <end position="12"/>
    </location>
</feature>
<dbReference type="Proteomes" id="UP000318422">
    <property type="component" value="Unassembled WGS sequence"/>
</dbReference>
<dbReference type="InterPro" id="IPR000719">
    <property type="entry name" value="Prot_kinase_dom"/>
</dbReference>
<dbReference type="SUPFAM" id="SSF56112">
    <property type="entry name" value="Protein kinase-like (PK-like)"/>
    <property type="match status" value="1"/>
</dbReference>
<dbReference type="CDD" id="cd14014">
    <property type="entry name" value="STKc_PknB_like"/>
    <property type="match status" value="1"/>
</dbReference>
<dbReference type="EMBL" id="BJNV01000029">
    <property type="protein sequence ID" value="GEC95878.1"/>
    <property type="molecule type" value="Genomic_DNA"/>
</dbReference>
<dbReference type="CDD" id="cd00143">
    <property type="entry name" value="PP2Cc"/>
    <property type="match status" value="1"/>
</dbReference>